<evidence type="ECO:0000313" key="2">
    <source>
        <dbReference type="EMBL" id="MBP1851896.1"/>
    </source>
</evidence>
<name>A0ABS4E1V0_9HYPH</name>
<gene>
    <name evidence="2" type="ORF">J2Z17_003348</name>
</gene>
<proteinExistence type="predicted"/>
<protein>
    <recommendedName>
        <fullName evidence="1">DUF4031 domain-containing protein</fullName>
    </recommendedName>
</protein>
<comment type="caution">
    <text evidence="2">The sequence shown here is derived from an EMBL/GenBank/DDBJ whole genome shotgun (WGS) entry which is preliminary data.</text>
</comment>
<dbReference type="Pfam" id="PF13223">
    <property type="entry name" value="DUF4031"/>
    <property type="match status" value="1"/>
</dbReference>
<dbReference type="EMBL" id="JAGGJU010000009">
    <property type="protein sequence ID" value="MBP1851896.1"/>
    <property type="molecule type" value="Genomic_DNA"/>
</dbReference>
<dbReference type="RefSeq" id="WP_209946741.1">
    <property type="nucleotide sequence ID" value="NZ_JAGGJU010000009.1"/>
</dbReference>
<evidence type="ECO:0000313" key="3">
    <source>
        <dbReference type="Proteomes" id="UP000759443"/>
    </source>
</evidence>
<dbReference type="Proteomes" id="UP000759443">
    <property type="component" value="Unassembled WGS sequence"/>
</dbReference>
<accession>A0ABS4E1V0</accession>
<keyword evidence="3" id="KW-1185">Reference proteome</keyword>
<evidence type="ECO:0000259" key="1">
    <source>
        <dbReference type="Pfam" id="PF13223"/>
    </source>
</evidence>
<sequence>MVYVDDMQAPFRGMIMCHMVADTSEELLEMADRIGMAHRWIQWGGTYREHFDISLERRQMAVEAGAVEISRLALGRIIRSKKDRAPAA</sequence>
<reference evidence="2 3" key="1">
    <citation type="submission" date="2021-03" db="EMBL/GenBank/DDBJ databases">
        <title>Genomic Encyclopedia of Type Strains, Phase IV (KMG-IV): sequencing the most valuable type-strain genomes for metagenomic binning, comparative biology and taxonomic classification.</title>
        <authorList>
            <person name="Goeker M."/>
        </authorList>
    </citation>
    <scope>NUCLEOTIDE SEQUENCE [LARGE SCALE GENOMIC DNA]</scope>
    <source>
        <strain evidence="2 3">DSM 21600</strain>
    </source>
</reference>
<organism evidence="2 3">
    <name type="scientific">Rhizobium halophytocola</name>
    <dbReference type="NCBI Taxonomy" id="735519"/>
    <lineage>
        <taxon>Bacteria</taxon>
        <taxon>Pseudomonadati</taxon>
        <taxon>Pseudomonadota</taxon>
        <taxon>Alphaproteobacteria</taxon>
        <taxon>Hyphomicrobiales</taxon>
        <taxon>Rhizobiaceae</taxon>
        <taxon>Rhizobium/Agrobacterium group</taxon>
        <taxon>Rhizobium</taxon>
    </lineage>
</organism>
<dbReference type="InterPro" id="IPR025109">
    <property type="entry name" value="DUF4031"/>
</dbReference>
<feature type="domain" description="DUF4031" evidence="1">
    <location>
        <begin position="2"/>
        <end position="80"/>
    </location>
</feature>